<dbReference type="EMBL" id="GGEC01014121">
    <property type="protein sequence ID" value="MBW94604.1"/>
    <property type="molecule type" value="Transcribed_RNA"/>
</dbReference>
<dbReference type="InterPro" id="IPR001611">
    <property type="entry name" value="Leu-rich_rpt"/>
</dbReference>
<dbReference type="InterPro" id="IPR032675">
    <property type="entry name" value="LRR_dom_sf"/>
</dbReference>
<dbReference type="InterPro" id="IPR006553">
    <property type="entry name" value="Leu-rich_rpt_Cys-con_subtyp"/>
</dbReference>
<proteinExistence type="predicted"/>
<dbReference type="Gene3D" id="3.80.10.10">
    <property type="entry name" value="Ribonuclease Inhibitor"/>
    <property type="match status" value="2"/>
</dbReference>
<evidence type="ECO:0000259" key="1">
    <source>
        <dbReference type="PROSITE" id="PS50181"/>
    </source>
</evidence>
<dbReference type="PANTHER" id="PTHR38926:SF2">
    <property type="entry name" value="F-BOX_LRR-REPEAT PROTEIN 21-RELATED"/>
    <property type="match status" value="1"/>
</dbReference>
<accession>A0A2P2JMC0</accession>
<dbReference type="SMART" id="SM00367">
    <property type="entry name" value="LRR_CC"/>
    <property type="match status" value="4"/>
</dbReference>
<dbReference type="InterPro" id="IPR001810">
    <property type="entry name" value="F-box_dom"/>
</dbReference>
<sequence>MSSPPTPTPLPPPLPSLLQPQQREELEEEGCGRNWVELPRDVTGSILLRLGAIEILTNAQRVCTTWHSICKEPTMWRSIDMHNHGDLWDTEYDIDKMCRHAVDRSSGGLVDINIEYFGTDDLLRYITDSTSHLKRLRLVSCYSITDDGLSGLAAKAPLLEELEISYCSLSKESLEVVGRCCPLLRTLKLNCQGYKLPHIECDEEALAIARTMPGLHHLQIFGNKLTNDGVQAILDGCPHLESLDLRQCFNVNLEGNFGKRCSERIKDLRRPDDSTNDYPFDLEIPENRSSEEDYPYGFSDVDFLSDDYDYYEFSGGSDFSDYDAGLFFD</sequence>
<dbReference type="PROSITE" id="PS50181">
    <property type="entry name" value="FBOX"/>
    <property type="match status" value="1"/>
</dbReference>
<dbReference type="CDD" id="cd22164">
    <property type="entry name" value="F-box_AtSKIP19-like"/>
    <property type="match status" value="1"/>
</dbReference>
<dbReference type="Pfam" id="PF24758">
    <property type="entry name" value="LRR_At5g56370"/>
    <property type="match status" value="1"/>
</dbReference>
<organism evidence="2">
    <name type="scientific">Rhizophora mucronata</name>
    <name type="common">Asiatic mangrove</name>
    <dbReference type="NCBI Taxonomy" id="61149"/>
    <lineage>
        <taxon>Eukaryota</taxon>
        <taxon>Viridiplantae</taxon>
        <taxon>Streptophyta</taxon>
        <taxon>Embryophyta</taxon>
        <taxon>Tracheophyta</taxon>
        <taxon>Spermatophyta</taxon>
        <taxon>Magnoliopsida</taxon>
        <taxon>eudicotyledons</taxon>
        <taxon>Gunneridae</taxon>
        <taxon>Pentapetalae</taxon>
        <taxon>rosids</taxon>
        <taxon>fabids</taxon>
        <taxon>Malpighiales</taxon>
        <taxon>Rhizophoraceae</taxon>
        <taxon>Rhizophora</taxon>
    </lineage>
</organism>
<dbReference type="Pfam" id="PF12937">
    <property type="entry name" value="F-box-like"/>
    <property type="match status" value="1"/>
</dbReference>
<dbReference type="InterPro" id="IPR055411">
    <property type="entry name" value="LRR_FXL15/At3g58940/PEG3-like"/>
</dbReference>
<dbReference type="Gene3D" id="1.20.1280.50">
    <property type="match status" value="1"/>
</dbReference>
<feature type="domain" description="F-box" evidence="1">
    <location>
        <begin position="32"/>
        <end position="79"/>
    </location>
</feature>
<dbReference type="AlphaFoldDB" id="A0A2P2JMC0"/>
<dbReference type="SUPFAM" id="SSF52047">
    <property type="entry name" value="RNI-like"/>
    <property type="match status" value="1"/>
</dbReference>
<dbReference type="PANTHER" id="PTHR38926">
    <property type="entry name" value="F-BOX DOMAIN CONTAINING PROTEIN, EXPRESSED"/>
    <property type="match status" value="1"/>
</dbReference>
<reference evidence="2" key="1">
    <citation type="submission" date="2018-02" db="EMBL/GenBank/DDBJ databases">
        <title>Rhizophora mucronata_Transcriptome.</title>
        <authorList>
            <person name="Meera S.P."/>
            <person name="Sreeshan A."/>
            <person name="Augustine A."/>
        </authorList>
    </citation>
    <scope>NUCLEOTIDE SEQUENCE</scope>
    <source>
        <tissue evidence="2">Leaf</tissue>
    </source>
</reference>
<dbReference type="Pfam" id="PF13516">
    <property type="entry name" value="LRR_6"/>
    <property type="match status" value="1"/>
</dbReference>
<name>A0A2P2JMC0_RHIMU</name>
<protein>
    <submittedName>
        <fullName evidence="2">Uncharacterized protein MANES_14G135100</fullName>
    </submittedName>
</protein>
<evidence type="ECO:0000313" key="2">
    <source>
        <dbReference type="EMBL" id="MBW94604.1"/>
    </source>
</evidence>